<proteinExistence type="inferred from homology"/>
<dbReference type="SUPFAM" id="SSF57667">
    <property type="entry name" value="beta-beta-alpha zinc fingers"/>
    <property type="match status" value="1"/>
</dbReference>
<evidence type="ECO:0000256" key="4">
    <source>
        <dbReference type="ARBA" id="ARBA00022723"/>
    </source>
</evidence>
<feature type="region of interest" description="Disordered" evidence="9">
    <location>
        <begin position="84"/>
        <end position="126"/>
    </location>
</feature>
<keyword evidence="12" id="KW-1185">Reference proteome</keyword>
<dbReference type="InterPro" id="IPR013087">
    <property type="entry name" value="Znf_C2H2_type"/>
</dbReference>
<dbReference type="RefSeq" id="XP_034014570.1">
    <property type="nucleotide sequence ID" value="XM_034158833.1"/>
</dbReference>
<evidence type="ECO:0000256" key="8">
    <source>
        <dbReference type="ARBA" id="ARBA00034126"/>
    </source>
</evidence>
<evidence type="ECO:0000259" key="10">
    <source>
        <dbReference type="PROSITE" id="PS00028"/>
    </source>
</evidence>
<keyword evidence="3" id="KW-0690">Ribosome biogenesis</keyword>
<dbReference type="AlphaFoldDB" id="A0A642V3X6"/>
<dbReference type="GeneID" id="54779234"/>
<evidence type="ECO:0000256" key="5">
    <source>
        <dbReference type="ARBA" id="ARBA00022737"/>
    </source>
</evidence>
<dbReference type="InterPro" id="IPR040025">
    <property type="entry name" value="Znf622/Rei1/Reh1"/>
</dbReference>
<evidence type="ECO:0000256" key="2">
    <source>
        <dbReference type="ARBA" id="ARBA00022490"/>
    </source>
</evidence>
<evidence type="ECO:0000256" key="3">
    <source>
        <dbReference type="ARBA" id="ARBA00022517"/>
    </source>
</evidence>
<dbReference type="EMBL" id="SWFT01000026">
    <property type="protein sequence ID" value="KAA8907261.1"/>
    <property type="molecule type" value="Genomic_DNA"/>
</dbReference>
<dbReference type="GO" id="GO:0030687">
    <property type="term" value="C:preribosome, large subunit precursor"/>
    <property type="evidence" value="ECO:0007669"/>
    <property type="project" value="TreeGrafter"/>
</dbReference>
<feature type="compositionally biased region" description="Acidic residues" evidence="9">
    <location>
        <begin position="296"/>
        <end position="312"/>
    </location>
</feature>
<dbReference type="GO" id="GO:0003676">
    <property type="term" value="F:nucleic acid binding"/>
    <property type="evidence" value="ECO:0007669"/>
    <property type="project" value="InterPro"/>
</dbReference>
<keyword evidence="5" id="KW-0677">Repeat</keyword>
<dbReference type="SMART" id="SM00355">
    <property type="entry name" value="ZnF_C2H2"/>
    <property type="match status" value="3"/>
</dbReference>
<keyword evidence="7" id="KW-0862">Zinc</keyword>
<sequence length="425" mass="48472">MSSQPHGCTPDSSQFTCNTCVIKFPSAEYQRQHMKSDWHRYNLKRRVAQLPSISSQTFAEKVIAAKELEQYSNEDEYGFHVTARDRRRQQREQQQQQTPTSITVGKDPHPTSTVRRQSNSSVHTERSNFSLGTDATYITDETGSLQYDSDDFSEINDDSESFVDLQKSTSARFEASGIPVDHCLFCGVSASGIEANIKHMFKRHGLYIPERSFLTDVAGLLAYLSAKVSQFQCLVCNFQGRNLESVWQHMATKGHSRIPYESKEDKRAISQFYTFYDDVETKPKTETKVAFAEPSNDQENDDEDEASTDSDSDNGVTDNYQLAHIDSSGELVLPNGTVIGTRNRQRYYRQHHDTSALVLRDQPTSDNRAVAVSDRRLAPGLTAQIVSKQEVQARRAVKDAQQQWLRKQKPEKLNYQKHFRDEMLQ</sequence>
<gene>
    <name evidence="11" type="ORF">DIURU_000581</name>
</gene>
<dbReference type="VEuPathDB" id="FungiDB:DIURU_000581"/>
<dbReference type="Proteomes" id="UP000449547">
    <property type="component" value="Unassembled WGS sequence"/>
</dbReference>
<evidence type="ECO:0000313" key="11">
    <source>
        <dbReference type="EMBL" id="KAA8907261.1"/>
    </source>
</evidence>
<dbReference type="OrthoDB" id="19329at2759"/>
<dbReference type="SMART" id="SM00451">
    <property type="entry name" value="ZnF_U1"/>
    <property type="match status" value="1"/>
</dbReference>
<evidence type="ECO:0000313" key="12">
    <source>
        <dbReference type="Proteomes" id="UP000449547"/>
    </source>
</evidence>
<evidence type="ECO:0000256" key="7">
    <source>
        <dbReference type="ARBA" id="ARBA00022833"/>
    </source>
</evidence>
<feature type="domain" description="C2H2-type" evidence="10">
    <location>
        <begin position="17"/>
        <end position="39"/>
    </location>
</feature>
<dbReference type="PROSITE" id="PS00028">
    <property type="entry name" value="ZINC_FINGER_C2H2_1"/>
    <property type="match status" value="1"/>
</dbReference>
<comment type="subcellular location">
    <subcellularLocation>
        <location evidence="1">Cytoplasm</location>
    </subcellularLocation>
</comment>
<organism evidence="11 12">
    <name type="scientific">Diutina rugosa</name>
    <name type="common">Yeast</name>
    <name type="synonym">Candida rugosa</name>
    <dbReference type="NCBI Taxonomy" id="5481"/>
    <lineage>
        <taxon>Eukaryota</taxon>
        <taxon>Fungi</taxon>
        <taxon>Dikarya</taxon>
        <taxon>Ascomycota</taxon>
        <taxon>Saccharomycotina</taxon>
        <taxon>Pichiomycetes</taxon>
        <taxon>Debaryomycetaceae</taxon>
        <taxon>Diutina</taxon>
    </lineage>
</organism>
<protein>
    <recommendedName>
        <fullName evidence="10">C2H2-type domain-containing protein</fullName>
    </recommendedName>
</protein>
<dbReference type="GO" id="GO:0042273">
    <property type="term" value="P:ribosomal large subunit biogenesis"/>
    <property type="evidence" value="ECO:0007669"/>
    <property type="project" value="TreeGrafter"/>
</dbReference>
<dbReference type="PANTHER" id="PTHR13182">
    <property type="entry name" value="ZINC FINGER PROTEIN 622"/>
    <property type="match status" value="1"/>
</dbReference>
<name>A0A642V3X6_DIURU</name>
<keyword evidence="6" id="KW-0863">Zinc-finger</keyword>
<keyword evidence="4" id="KW-0479">Metal-binding</keyword>
<dbReference type="InterPro" id="IPR003604">
    <property type="entry name" value="Matrin/U1-like-C_Znf_C2H2"/>
</dbReference>
<evidence type="ECO:0000256" key="6">
    <source>
        <dbReference type="ARBA" id="ARBA00022771"/>
    </source>
</evidence>
<feature type="region of interest" description="Disordered" evidence="9">
    <location>
        <begin position="287"/>
        <end position="319"/>
    </location>
</feature>
<dbReference type="GO" id="GO:0005737">
    <property type="term" value="C:cytoplasm"/>
    <property type="evidence" value="ECO:0007669"/>
    <property type="project" value="UniProtKB-SubCell"/>
</dbReference>
<comment type="similarity">
    <text evidence="8">Belongs to the REI1 family.</text>
</comment>
<dbReference type="Gene3D" id="3.30.160.60">
    <property type="entry name" value="Classic Zinc Finger"/>
    <property type="match status" value="1"/>
</dbReference>
<accession>A0A642V3X6</accession>
<dbReference type="OMA" id="QRYHMKT"/>
<dbReference type="PANTHER" id="PTHR13182:SF8">
    <property type="entry name" value="CYTOPLASMIC 60S SUBUNIT BIOGENESIS FACTOR ZNF622"/>
    <property type="match status" value="1"/>
</dbReference>
<comment type="caution">
    <text evidence="11">The sequence shown here is derived from an EMBL/GenBank/DDBJ whole genome shotgun (WGS) entry which is preliminary data.</text>
</comment>
<reference evidence="11 12" key="1">
    <citation type="submission" date="2019-07" db="EMBL/GenBank/DDBJ databases">
        <title>Genome assembly of two rare yeast pathogens: Diutina rugosa and Trichomonascus ciferrii.</title>
        <authorList>
            <person name="Mixao V."/>
            <person name="Saus E."/>
            <person name="Hansen A."/>
            <person name="Lass-Flor C."/>
            <person name="Gabaldon T."/>
        </authorList>
    </citation>
    <scope>NUCLEOTIDE SEQUENCE [LARGE SCALE GENOMIC DNA]</scope>
    <source>
        <strain evidence="11 12">CBS 613</strain>
    </source>
</reference>
<keyword evidence="2" id="KW-0963">Cytoplasm</keyword>
<dbReference type="Pfam" id="PF12756">
    <property type="entry name" value="zf-C2H2_2"/>
    <property type="match status" value="1"/>
</dbReference>
<dbReference type="InterPro" id="IPR036236">
    <property type="entry name" value="Znf_C2H2_sf"/>
</dbReference>
<evidence type="ECO:0000256" key="1">
    <source>
        <dbReference type="ARBA" id="ARBA00004496"/>
    </source>
</evidence>
<feature type="compositionally biased region" description="Polar residues" evidence="9">
    <location>
        <begin position="110"/>
        <end position="126"/>
    </location>
</feature>
<dbReference type="InterPro" id="IPR041661">
    <property type="entry name" value="ZN622/Rei1/Reh1_Znf-C2H2"/>
</dbReference>
<evidence type="ECO:0000256" key="9">
    <source>
        <dbReference type="SAM" id="MobiDB-lite"/>
    </source>
</evidence>
<dbReference type="GO" id="GO:0008270">
    <property type="term" value="F:zinc ion binding"/>
    <property type="evidence" value="ECO:0007669"/>
    <property type="project" value="UniProtKB-KW"/>
</dbReference>